<keyword evidence="3" id="KW-1185">Reference proteome</keyword>
<dbReference type="PROSITE" id="PS50227">
    <property type="entry name" value="G_PROTEIN_RECEP_F2_3"/>
    <property type="match status" value="1"/>
</dbReference>
<proteinExistence type="predicted"/>
<dbReference type="InterPro" id="IPR017983">
    <property type="entry name" value="GPCR_2_secretin-like_CS"/>
</dbReference>
<organism evidence="2 3">
    <name type="scientific">Ilyodon furcidens</name>
    <name type="common">goldbreast splitfin</name>
    <dbReference type="NCBI Taxonomy" id="33524"/>
    <lineage>
        <taxon>Eukaryota</taxon>
        <taxon>Metazoa</taxon>
        <taxon>Chordata</taxon>
        <taxon>Craniata</taxon>
        <taxon>Vertebrata</taxon>
        <taxon>Euteleostomi</taxon>
        <taxon>Actinopterygii</taxon>
        <taxon>Neopterygii</taxon>
        <taxon>Teleostei</taxon>
        <taxon>Neoteleostei</taxon>
        <taxon>Acanthomorphata</taxon>
        <taxon>Ovalentaria</taxon>
        <taxon>Atherinomorphae</taxon>
        <taxon>Cyprinodontiformes</taxon>
        <taxon>Goodeidae</taxon>
        <taxon>Ilyodon</taxon>
    </lineage>
</organism>
<dbReference type="Pfam" id="PF02793">
    <property type="entry name" value="HRM"/>
    <property type="match status" value="1"/>
</dbReference>
<dbReference type="InterPro" id="IPR001879">
    <property type="entry name" value="GPCR_2_extracellular_dom"/>
</dbReference>
<feature type="domain" description="G-protein coupled receptors family 2 profile 1" evidence="1">
    <location>
        <begin position="20"/>
        <end position="86"/>
    </location>
</feature>
<evidence type="ECO:0000313" key="2">
    <source>
        <dbReference type="EMBL" id="MEQ2257103.1"/>
    </source>
</evidence>
<gene>
    <name evidence="2" type="ORF">ILYODFUR_031106</name>
</gene>
<dbReference type="Gene3D" id="4.10.1240.10">
    <property type="entry name" value="GPCR, family 2, extracellular hormone receptor domain"/>
    <property type="match status" value="1"/>
</dbReference>
<dbReference type="SUPFAM" id="SSF111418">
    <property type="entry name" value="Hormone receptor domain"/>
    <property type="match status" value="1"/>
</dbReference>
<dbReference type="InterPro" id="IPR050332">
    <property type="entry name" value="GPCR_2"/>
</dbReference>
<dbReference type="SMART" id="SM00008">
    <property type="entry name" value="HormR"/>
    <property type="match status" value="1"/>
</dbReference>
<dbReference type="EMBL" id="JAHRIQ010109026">
    <property type="protein sequence ID" value="MEQ2257103.1"/>
    <property type="molecule type" value="Genomic_DNA"/>
</dbReference>
<comment type="caution">
    <text evidence="2">The sequence shown here is derived from an EMBL/GenBank/DDBJ whole genome shotgun (WGS) entry which is preliminary data.</text>
</comment>
<protein>
    <recommendedName>
        <fullName evidence="1">G-protein coupled receptors family 2 profile 1 domain-containing protein</fullName>
    </recommendedName>
</protein>
<dbReference type="PANTHER" id="PTHR45620">
    <property type="entry name" value="PDF RECEPTOR-LIKE PROTEIN-RELATED"/>
    <property type="match status" value="1"/>
</dbReference>
<dbReference type="PROSITE" id="PS00649">
    <property type="entry name" value="G_PROTEIN_RECEP_F2_1"/>
    <property type="match status" value="1"/>
</dbReference>
<evidence type="ECO:0000313" key="3">
    <source>
        <dbReference type="Proteomes" id="UP001482620"/>
    </source>
</evidence>
<sequence length="100" mass="11524">FFADTNTALVLSVMFSAGPFCNRTWDGWMCWGDSAPGTVMQMCPAYFKDFDPMETVTKICNPDGQWFIHPNSNKVWTNYTLCNTHNEDKLKVKHYAVKFL</sequence>
<feature type="non-terminal residue" evidence="2">
    <location>
        <position position="1"/>
    </location>
</feature>
<accession>A0ABV0VIM0</accession>
<name>A0ABV0VIM0_9TELE</name>
<dbReference type="PANTHER" id="PTHR45620:SF4">
    <property type="entry name" value="CALCITONIN RECEPTOR"/>
    <property type="match status" value="1"/>
</dbReference>
<reference evidence="2 3" key="1">
    <citation type="submission" date="2021-06" db="EMBL/GenBank/DDBJ databases">
        <authorList>
            <person name="Palmer J.M."/>
        </authorList>
    </citation>
    <scope>NUCLEOTIDE SEQUENCE [LARGE SCALE GENOMIC DNA]</scope>
    <source>
        <strain evidence="3">if_2019</strain>
        <tissue evidence="2">Muscle</tissue>
    </source>
</reference>
<dbReference type="Proteomes" id="UP001482620">
    <property type="component" value="Unassembled WGS sequence"/>
</dbReference>
<dbReference type="InterPro" id="IPR036445">
    <property type="entry name" value="GPCR_2_extracell_dom_sf"/>
</dbReference>
<evidence type="ECO:0000259" key="1">
    <source>
        <dbReference type="PROSITE" id="PS50227"/>
    </source>
</evidence>